<keyword evidence="7" id="KW-1185">Reference proteome</keyword>
<dbReference type="PROSITE" id="PS50977">
    <property type="entry name" value="HTH_TETR_2"/>
    <property type="match status" value="1"/>
</dbReference>
<keyword evidence="2 4" id="KW-0238">DNA-binding</keyword>
<dbReference type="PANTHER" id="PTHR47506">
    <property type="entry name" value="TRANSCRIPTIONAL REGULATORY PROTEIN"/>
    <property type="match status" value="1"/>
</dbReference>
<dbReference type="SUPFAM" id="SSF48498">
    <property type="entry name" value="Tetracyclin repressor-like, C-terminal domain"/>
    <property type="match status" value="1"/>
</dbReference>
<gene>
    <name evidence="6" type="ORF">BHK69_25045</name>
</gene>
<dbReference type="KEGG" id="bvv:BHK69_25045"/>
<evidence type="ECO:0000256" key="4">
    <source>
        <dbReference type="PROSITE-ProRule" id="PRU00335"/>
    </source>
</evidence>
<proteinExistence type="predicted"/>
<protein>
    <submittedName>
        <fullName evidence="6">TetR family transcriptional regulator</fullName>
    </submittedName>
</protein>
<organism evidence="6 7">
    <name type="scientific">Bosea vaviloviae</name>
    <dbReference type="NCBI Taxonomy" id="1526658"/>
    <lineage>
        <taxon>Bacteria</taxon>
        <taxon>Pseudomonadati</taxon>
        <taxon>Pseudomonadota</taxon>
        <taxon>Alphaproteobacteria</taxon>
        <taxon>Hyphomicrobiales</taxon>
        <taxon>Boseaceae</taxon>
        <taxon>Bosea</taxon>
    </lineage>
</organism>
<evidence type="ECO:0000256" key="2">
    <source>
        <dbReference type="ARBA" id="ARBA00023125"/>
    </source>
</evidence>
<evidence type="ECO:0000313" key="7">
    <source>
        <dbReference type="Proteomes" id="UP000094969"/>
    </source>
</evidence>
<evidence type="ECO:0000256" key="1">
    <source>
        <dbReference type="ARBA" id="ARBA00023015"/>
    </source>
</evidence>
<dbReference type="Pfam" id="PF00440">
    <property type="entry name" value="TetR_N"/>
    <property type="match status" value="1"/>
</dbReference>
<keyword evidence="3" id="KW-0804">Transcription</keyword>
<name>A0A1D7U7C8_9HYPH</name>
<dbReference type="OrthoDB" id="9809772at2"/>
<dbReference type="InterPro" id="IPR009057">
    <property type="entry name" value="Homeodomain-like_sf"/>
</dbReference>
<dbReference type="InterPro" id="IPR001647">
    <property type="entry name" value="HTH_TetR"/>
</dbReference>
<dbReference type="InterPro" id="IPR011075">
    <property type="entry name" value="TetR_C"/>
</dbReference>
<dbReference type="InterPro" id="IPR036271">
    <property type="entry name" value="Tet_transcr_reg_TetR-rel_C_sf"/>
</dbReference>
<dbReference type="PRINTS" id="PR00455">
    <property type="entry name" value="HTHTETR"/>
</dbReference>
<dbReference type="Gene3D" id="1.10.357.10">
    <property type="entry name" value="Tetracycline Repressor, domain 2"/>
    <property type="match status" value="1"/>
</dbReference>
<dbReference type="Proteomes" id="UP000094969">
    <property type="component" value="Chromosome"/>
</dbReference>
<keyword evidence="1" id="KW-0805">Transcription regulation</keyword>
<dbReference type="AlphaFoldDB" id="A0A1D7U7C8"/>
<dbReference type="Pfam" id="PF16925">
    <property type="entry name" value="TetR_C_13"/>
    <property type="match status" value="1"/>
</dbReference>
<dbReference type="RefSeq" id="WP_069692478.1">
    <property type="nucleotide sequence ID" value="NZ_CP017147.1"/>
</dbReference>
<evidence type="ECO:0000313" key="6">
    <source>
        <dbReference type="EMBL" id="AOO83278.1"/>
    </source>
</evidence>
<feature type="DNA-binding region" description="H-T-H motif" evidence="4">
    <location>
        <begin position="28"/>
        <end position="47"/>
    </location>
</feature>
<dbReference type="GO" id="GO:0003677">
    <property type="term" value="F:DNA binding"/>
    <property type="evidence" value="ECO:0007669"/>
    <property type="project" value="UniProtKB-UniRule"/>
</dbReference>
<evidence type="ECO:0000256" key="3">
    <source>
        <dbReference type="ARBA" id="ARBA00023163"/>
    </source>
</evidence>
<feature type="domain" description="HTH tetR-type" evidence="5">
    <location>
        <begin position="5"/>
        <end position="65"/>
    </location>
</feature>
<reference evidence="6 7" key="1">
    <citation type="journal article" date="2015" name="Antonie Van Leeuwenhoek">
        <title>Bosea vaviloviae sp. nov., a new species of slow-growing rhizobia isolated from nodules of the relict species Vavilovia formosa (Stev.) Fed.</title>
        <authorList>
            <person name="Safronova V.I."/>
            <person name="Kuznetsova I.G."/>
            <person name="Sazanova A.L."/>
            <person name="Kimeklis A.K."/>
            <person name="Belimov A.A."/>
            <person name="Andronov E.E."/>
            <person name="Pinaev A.G."/>
            <person name="Chizhevskaya E.P."/>
            <person name="Pukhaev A.R."/>
            <person name="Popov K.P."/>
            <person name="Willems A."/>
            <person name="Tikhonovich I.A."/>
        </authorList>
    </citation>
    <scope>NUCLEOTIDE SEQUENCE [LARGE SCALE GENOMIC DNA]</scope>
    <source>
        <strain evidence="6 7">Vaf18</strain>
    </source>
</reference>
<sequence>MAGPSTTSDEILRCARSLLIEGGYNGFSYADIAKVVGIRNASIHHHFPSKSDLVRTLIARYREEAEAGIAHLERQFPNSADQLRAYVSYWQACIADASAPFCVCALLASQIPVLPEDVILEVRTHFRRLSAWLTSVLERGARQGDLRLTGTAKAEAEAFMASVHGAMLSARAYGDPKIFGVITHPLLERLATQH</sequence>
<dbReference type="PANTHER" id="PTHR47506:SF1">
    <property type="entry name" value="HTH-TYPE TRANSCRIPTIONAL REGULATOR YJDC"/>
    <property type="match status" value="1"/>
</dbReference>
<accession>A0A1D7U7C8</accession>
<dbReference type="EMBL" id="CP017147">
    <property type="protein sequence ID" value="AOO83278.1"/>
    <property type="molecule type" value="Genomic_DNA"/>
</dbReference>
<dbReference type="STRING" id="1526658.BHK69_25045"/>
<dbReference type="SUPFAM" id="SSF46689">
    <property type="entry name" value="Homeodomain-like"/>
    <property type="match status" value="1"/>
</dbReference>
<evidence type="ECO:0000259" key="5">
    <source>
        <dbReference type="PROSITE" id="PS50977"/>
    </source>
</evidence>